<dbReference type="EMBL" id="JAMZFT010000001">
    <property type="protein sequence ID" value="MCP1335421.1"/>
    <property type="molecule type" value="Genomic_DNA"/>
</dbReference>
<name>A0A9J6P9B7_9PROT</name>
<protein>
    <submittedName>
        <fullName evidence="1">Uncharacterized protein</fullName>
    </submittedName>
</protein>
<evidence type="ECO:0000313" key="1">
    <source>
        <dbReference type="EMBL" id="MCP1335421.1"/>
    </source>
</evidence>
<proteinExistence type="predicted"/>
<dbReference type="AlphaFoldDB" id="A0A9J6P9B7"/>
<comment type="caution">
    <text evidence="1">The sequence shown here is derived from an EMBL/GenBank/DDBJ whole genome shotgun (WGS) entry which is preliminary data.</text>
</comment>
<reference evidence="1" key="1">
    <citation type="submission" date="2022-06" db="EMBL/GenBank/DDBJ databases">
        <title>Isolation and Genomics of Futiania mangrovii gen. nov., sp. nov., a Rare and Metabolically-versatile member in the Class Alphaproteobacteria.</title>
        <authorList>
            <person name="Liu L."/>
            <person name="Huang W.-C."/>
            <person name="Pan J."/>
            <person name="Li J."/>
            <person name="Huang Y."/>
            <person name="Du H."/>
            <person name="Liu Y."/>
            <person name="Li M."/>
        </authorList>
    </citation>
    <scope>NUCLEOTIDE SEQUENCE</scope>
    <source>
        <strain evidence="1">FT118</strain>
    </source>
</reference>
<gene>
    <name evidence="1" type="ORF">NJQ99_03265</name>
</gene>
<sequence>MSEAAVARALKSRFASFGLTHLVVEEVLSIEDGTVNAVLLNTRTQARVLLNVDPETGAIQQGDVLPASAAPCSTDMAAPRTPCIY</sequence>
<dbReference type="Proteomes" id="UP001055804">
    <property type="component" value="Unassembled WGS sequence"/>
</dbReference>
<dbReference type="RefSeq" id="WP_269331367.1">
    <property type="nucleotide sequence ID" value="NZ_JAMZFT010000001.1"/>
</dbReference>
<organism evidence="1 2">
    <name type="scientific">Futiania mangrovi</name>
    <dbReference type="NCBI Taxonomy" id="2959716"/>
    <lineage>
        <taxon>Bacteria</taxon>
        <taxon>Pseudomonadati</taxon>
        <taxon>Pseudomonadota</taxon>
        <taxon>Alphaproteobacteria</taxon>
        <taxon>Futianiales</taxon>
        <taxon>Futianiaceae</taxon>
        <taxon>Futiania</taxon>
    </lineage>
</organism>
<evidence type="ECO:0000313" key="2">
    <source>
        <dbReference type="Proteomes" id="UP001055804"/>
    </source>
</evidence>
<keyword evidence="2" id="KW-1185">Reference proteome</keyword>
<accession>A0A9J6P9B7</accession>